<gene>
    <name evidence="2" type="primary">LOC107920378</name>
</gene>
<dbReference type="Proteomes" id="UP000818029">
    <property type="component" value="Chromosome A06"/>
</dbReference>
<dbReference type="STRING" id="3635.A0A1U8KWV2"/>
<dbReference type="InterPro" id="IPR050951">
    <property type="entry name" value="Retrovirus_Pol_polyprotein"/>
</dbReference>
<reference evidence="1" key="1">
    <citation type="journal article" date="2020" name="Nat. Genet.">
        <title>Genomic diversifications of five Gossypium allopolyploid species and their impact on cotton improvement.</title>
        <authorList>
            <person name="Chen Z.J."/>
            <person name="Sreedasyam A."/>
            <person name="Ando A."/>
            <person name="Song Q."/>
            <person name="De Santiago L.M."/>
            <person name="Hulse-Kemp A.M."/>
            <person name="Ding M."/>
            <person name="Ye W."/>
            <person name="Kirkbride R.C."/>
            <person name="Jenkins J."/>
            <person name="Plott C."/>
            <person name="Lovell J."/>
            <person name="Lin Y.M."/>
            <person name="Vaughn R."/>
            <person name="Liu B."/>
            <person name="Simpson S."/>
            <person name="Scheffler B.E."/>
            <person name="Wen L."/>
            <person name="Saski C.A."/>
            <person name="Grover C.E."/>
            <person name="Hu G."/>
            <person name="Conover J.L."/>
            <person name="Carlson J.W."/>
            <person name="Shu S."/>
            <person name="Boston L.B."/>
            <person name="Williams M."/>
            <person name="Peterson D.G."/>
            <person name="McGee K."/>
            <person name="Jones D.C."/>
            <person name="Wendel J.F."/>
            <person name="Stelly D.M."/>
            <person name="Grimwood J."/>
            <person name="Schmutz J."/>
        </authorList>
    </citation>
    <scope>NUCLEOTIDE SEQUENCE [LARGE SCALE GENOMIC DNA]</scope>
    <source>
        <strain evidence="1">cv. TM-1</strain>
    </source>
</reference>
<organism evidence="1 2">
    <name type="scientific">Gossypium hirsutum</name>
    <name type="common">Upland cotton</name>
    <name type="synonym">Gossypium mexicanum</name>
    <dbReference type="NCBI Taxonomy" id="3635"/>
    <lineage>
        <taxon>Eukaryota</taxon>
        <taxon>Viridiplantae</taxon>
        <taxon>Streptophyta</taxon>
        <taxon>Embryophyta</taxon>
        <taxon>Tracheophyta</taxon>
        <taxon>Spermatophyta</taxon>
        <taxon>Magnoliopsida</taxon>
        <taxon>eudicotyledons</taxon>
        <taxon>Gunneridae</taxon>
        <taxon>Pentapetalae</taxon>
        <taxon>rosids</taxon>
        <taxon>malvids</taxon>
        <taxon>Malvales</taxon>
        <taxon>Malvaceae</taxon>
        <taxon>Malvoideae</taxon>
        <taxon>Gossypium</taxon>
    </lineage>
</organism>
<dbReference type="InterPro" id="IPR043128">
    <property type="entry name" value="Rev_trsase/Diguanyl_cyclase"/>
</dbReference>
<dbReference type="FunFam" id="3.30.70.270:FF:000020">
    <property type="entry name" value="Transposon Tf2-6 polyprotein-like Protein"/>
    <property type="match status" value="1"/>
</dbReference>
<dbReference type="OrthoDB" id="1749844at2759"/>
<dbReference type="Gene3D" id="3.30.70.270">
    <property type="match status" value="2"/>
</dbReference>
<dbReference type="PaxDb" id="3635-A0A1U8KWV2"/>
<dbReference type="AlphaFoldDB" id="A0A1U8KWV2"/>
<dbReference type="SUPFAM" id="SSF56672">
    <property type="entry name" value="DNA/RNA polymerases"/>
    <property type="match status" value="1"/>
</dbReference>
<sequence>MNAKESELKVETVPIVYENADVFSEELLGLPPYREVEFGIELMLGTTPILITPDEVEHTEHLRIILQTLRDNGLYAKFGKSEFWLREVRFLSHIVSSDGTRVDLSKVSTIVEWKPPKNVTKVRSFLGLAAYYRRFVKEFSMIATPMTRLLQKEVKFEW</sequence>
<protein>
    <submittedName>
        <fullName evidence="2">Uncharacterized mitochondrial protein AtMg00860-like</fullName>
    </submittedName>
</protein>
<dbReference type="PANTHER" id="PTHR37984:SF5">
    <property type="entry name" value="PROTEIN NYNRIN-LIKE"/>
    <property type="match status" value="1"/>
</dbReference>
<reference evidence="2" key="2">
    <citation type="submission" date="2025-08" db="UniProtKB">
        <authorList>
            <consortium name="RefSeq"/>
        </authorList>
    </citation>
    <scope>IDENTIFICATION</scope>
</reference>
<evidence type="ECO:0000313" key="2">
    <source>
        <dbReference type="RefSeq" id="XP_016705563.1"/>
    </source>
</evidence>
<dbReference type="PANTHER" id="PTHR37984">
    <property type="entry name" value="PROTEIN CBG26694"/>
    <property type="match status" value="1"/>
</dbReference>
<dbReference type="KEGG" id="ghi:107920378"/>
<dbReference type="InterPro" id="IPR043502">
    <property type="entry name" value="DNA/RNA_pol_sf"/>
</dbReference>
<name>A0A1U8KWV2_GOSHI</name>
<dbReference type="RefSeq" id="XP_016705563.1">
    <property type="nucleotide sequence ID" value="XM_016850074.1"/>
</dbReference>
<proteinExistence type="predicted"/>
<accession>A0A1U8KWV2</accession>
<evidence type="ECO:0000313" key="1">
    <source>
        <dbReference type="Proteomes" id="UP000818029"/>
    </source>
</evidence>
<dbReference type="GeneID" id="107920378"/>
<keyword evidence="1" id="KW-1185">Reference proteome</keyword>